<sequence length="73" mass="7598">MPAAQTPKQQPPMEAIATDGAAASRSTRGRIIATQPNSEPRPQYDTDVSIRGGGINLGCTCCDGSCSFHKACC</sequence>
<reference evidence="2" key="1">
    <citation type="journal article" date="2023" name="Mol. Phylogenet. Evol.">
        <title>Genome-scale phylogeny and comparative genomics of the fungal order Sordariales.</title>
        <authorList>
            <person name="Hensen N."/>
            <person name="Bonometti L."/>
            <person name="Westerberg I."/>
            <person name="Brannstrom I.O."/>
            <person name="Guillou S."/>
            <person name="Cros-Aarteil S."/>
            <person name="Calhoun S."/>
            <person name="Haridas S."/>
            <person name="Kuo A."/>
            <person name="Mondo S."/>
            <person name="Pangilinan J."/>
            <person name="Riley R."/>
            <person name="LaButti K."/>
            <person name="Andreopoulos B."/>
            <person name="Lipzen A."/>
            <person name="Chen C."/>
            <person name="Yan M."/>
            <person name="Daum C."/>
            <person name="Ng V."/>
            <person name="Clum A."/>
            <person name="Steindorff A."/>
            <person name="Ohm R.A."/>
            <person name="Martin F."/>
            <person name="Silar P."/>
            <person name="Natvig D.O."/>
            <person name="Lalanne C."/>
            <person name="Gautier V."/>
            <person name="Ament-Velasquez S.L."/>
            <person name="Kruys A."/>
            <person name="Hutchinson M.I."/>
            <person name="Powell A.J."/>
            <person name="Barry K."/>
            <person name="Miller A.N."/>
            <person name="Grigoriev I.V."/>
            <person name="Debuchy R."/>
            <person name="Gladieux P."/>
            <person name="Hiltunen Thoren M."/>
            <person name="Johannesson H."/>
        </authorList>
    </citation>
    <scope>NUCLEOTIDE SEQUENCE</scope>
    <source>
        <strain evidence="2">CBS 314.62</strain>
    </source>
</reference>
<evidence type="ECO:0000313" key="3">
    <source>
        <dbReference type="Proteomes" id="UP001270362"/>
    </source>
</evidence>
<feature type="region of interest" description="Disordered" evidence="1">
    <location>
        <begin position="1"/>
        <end position="29"/>
    </location>
</feature>
<dbReference type="Proteomes" id="UP001270362">
    <property type="component" value="Unassembled WGS sequence"/>
</dbReference>
<name>A0AAE0XGS2_9PEZI</name>
<dbReference type="EMBL" id="JAULSO010000001">
    <property type="protein sequence ID" value="KAK3693178.1"/>
    <property type="molecule type" value="Genomic_DNA"/>
</dbReference>
<protein>
    <submittedName>
        <fullName evidence="2">Uncharacterized protein</fullName>
    </submittedName>
</protein>
<keyword evidence="3" id="KW-1185">Reference proteome</keyword>
<comment type="caution">
    <text evidence="2">The sequence shown here is derived from an EMBL/GenBank/DDBJ whole genome shotgun (WGS) entry which is preliminary data.</text>
</comment>
<evidence type="ECO:0000313" key="2">
    <source>
        <dbReference type="EMBL" id="KAK3693178.1"/>
    </source>
</evidence>
<reference evidence="2" key="2">
    <citation type="submission" date="2023-06" db="EMBL/GenBank/DDBJ databases">
        <authorList>
            <consortium name="Lawrence Berkeley National Laboratory"/>
            <person name="Haridas S."/>
            <person name="Hensen N."/>
            <person name="Bonometti L."/>
            <person name="Westerberg I."/>
            <person name="Brannstrom I.O."/>
            <person name="Guillou S."/>
            <person name="Cros-Aarteil S."/>
            <person name="Calhoun S."/>
            <person name="Kuo A."/>
            <person name="Mondo S."/>
            <person name="Pangilinan J."/>
            <person name="Riley R."/>
            <person name="Labutti K."/>
            <person name="Andreopoulos B."/>
            <person name="Lipzen A."/>
            <person name="Chen C."/>
            <person name="Yanf M."/>
            <person name="Daum C."/>
            <person name="Ng V."/>
            <person name="Clum A."/>
            <person name="Steindorff A."/>
            <person name="Ohm R."/>
            <person name="Martin F."/>
            <person name="Silar P."/>
            <person name="Natvig D."/>
            <person name="Lalanne C."/>
            <person name="Gautier V."/>
            <person name="Ament-Velasquez S.L."/>
            <person name="Kruys A."/>
            <person name="Hutchinson M.I."/>
            <person name="Powell A.J."/>
            <person name="Barry K."/>
            <person name="Miller A.N."/>
            <person name="Grigoriev I.V."/>
            <person name="Debuchy R."/>
            <person name="Gladieux P."/>
            <person name="Thoren M.H."/>
            <person name="Johannesson H."/>
        </authorList>
    </citation>
    <scope>NUCLEOTIDE SEQUENCE</scope>
    <source>
        <strain evidence="2">CBS 314.62</strain>
    </source>
</reference>
<dbReference type="AlphaFoldDB" id="A0AAE0XGS2"/>
<gene>
    <name evidence="2" type="ORF">B0T22DRAFT_449111</name>
</gene>
<proteinExistence type="predicted"/>
<evidence type="ECO:0000256" key="1">
    <source>
        <dbReference type="SAM" id="MobiDB-lite"/>
    </source>
</evidence>
<accession>A0AAE0XGS2</accession>
<organism evidence="2 3">
    <name type="scientific">Podospora appendiculata</name>
    <dbReference type="NCBI Taxonomy" id="314037"/>
    <lineage>
        <taxon>Eukaryota</taxon>
        <taxon>Fungi</taxon>
        <taxon>Dikarya</taxon>
        <taxon>Ascomycota</taxon>
        <taxon>Pezizomycotina</taxon>
        <taxon>Sordariomycetes</taxon>
        <taxon>Sordariomycetidae</taxon>
        <taxon>Sordariales</taxon>
        <taxon>Podosporaceae</taxon>
        <taxon>Podospora</taxon>
    </lineage>
</organism>